<evidence type="ECO:0000256" key="9">
    <source>
        <dbReference type="SAM" id="Phobius"/>
    </source>
</evidence>
<evidence type="ECO:0000259" key="10">
    <source>
        <dbReference type="PROSITE" id="PS50262"/>
    </source>
</evidence>
<evidence type="ECO:0000256" key="8">
    <source>
        <dbReference type="ARBA" id="ARBA00023224"/>
    </source>
</evidence>
<sequence length="129" mass="14080">MFLTSKLGSTKAAILSGYVILVLAGVFTNLVLSAVIVSNSRLRVARNLFIVNLSISDLMLCIFCMPFTLVELLTELGVSDLSCVEEYRSCKVSPSFCLLPRCQPSPLIANRLSSTSMAIARRWTEVTAT</sequence>
<dbReference type="InterPro" id="IPR017452">
    <property type="entry name" value="GPCR_Rhodpsn_7TM"/>
</dbReference>
<keyword evidence="8" id="KW-0807">Transducer</keyword>
<dbReference type="SUPFAM" id="SSF81321">
    <property type="entry name" value="Family A G protein-coupled receptor-like"/>
    <property type="match status" value="1"/>
</dbReference>
<evidence type="ECO:0000256" key="5">
    <source>
        <dbReference type="ARBA" id="ARBA00023040"/>
    </source>
</evidence>
<comment type="similarity">
    <text evidence="2">Belongs to the G-protein coupled receptor 1 family.</text>
</comment>
<reference evidence="11 12" key="1">
    <citation type="submission" date="2021-06" db="EMBL/GenBank/DDBJ databases">
        <title>Caerostris extrusa draft genome.</title>
        <authorList>
            <person name="Kono N."/>
            <person name="Arakawa K."/>
        </authorList>
    </citation>
    <scope>NUCLEOTIDE SEQUENCE [LARGE SCALE GENOMIC DNA]</scope>
</reference>
<evidence type="ECO:0000256" key="3">
    <source>
        <dbReference type="ARBA" id="ARBA00022692"/>
    </source>
</evidence>
<organism evidence="11 12">
    <name type="scientific">Caerostris extrusa</name>
    <name type="common">Bark spider</name>
    <name type="synonym">Caerostris bankana</name>
    <dbReference type="NCBI Taxonomy" id="172846"/>
    <lineage>
        <taxon>Eukaryota</taxon>
        <taxon>Metazoa</taxon>
        <taxon>Ecdysozoa</taxon>
        <taxon>Arthropoda</taxon>
        <taxon>Chelicerata</taxon>
        <taxon>Arachnida</taxon>
        <taxon>Araneae</taxon>
        <taxon>Araneomorphae</taxon>
        <taxon>Entelegynae</taxon>
        <taxon>Araneoidea</taxon>
        <taxon>Araneidae</taxon>
        <taxon>Caerostris</taxon>
    </lineage>
</organism>
<dbReference type="GO" id="GO:0016020">
    <property type="term" value="C:membrane"/>
    <property type="evidence" value="ECO:0007669"/>
    <property type="project" value="UniProtKB-SubCell"/>
</dbReference>
<dbReference type="Pfam" id="PF00001">
    <property type="entry name" value="7tm_1"/>
    <property type="match status" value="1"/>
</dbReference>
<feature type="domain" description="G-protein coupled receptors family 1 profile" evidence="10">
    <location>
        <begin position="28"/>
        <end position="73"/>
    </location>
</feature>
<gene>
    <name evidence="11" type="primary">NPFR_0</name>
    <name evidence="11" type="ORF">CEXT_696151</name>
</gene>
<evidence type="ECO:0000256" key="7">
    <source>
        <dbReference type="ARBA" id="ARBA00023170"/>
    </source>
</evidence>
<dbReference type="Proteomes" id="UP001054945">
    <property type="component" value="Unassembled WGS sequence"/>
</dbReference>
<keyword evidence="6 9" id="KW-0472">Membrane</keyword>
<dbReference type="Gene3D" id="1.20.1070.10">
    <property type="entry name" value="Rhodopsin 7-helix transmembrane proteins"/>
    <property type="match status" value="1"/>
</dbReference>
<evidence type="ECO:0000256" key="2">
    <source>
        <dbReference type="ARBA" id="ARBA00010663"/>
    </source>
</evidence>
<feature type="transmembrane region" description="Helical" evidence="9">
    <location>
        <begin position="12"/>
        <end position="37"/>
    </location>
</feature>
<comment type="caution">
    <text evidence="11">The sequence shown here is derived from an EMBL/GenBank/DDBJ whole genome shotgun (WGS) entry which is preliminary data.</text>
</comment>
<dbReference type="PANTHER" id="PTHR24235">
    <property type="entry name" value="NEUROPEPTIDE Y RECEPTOR"/>
    <property type="match status" value="1"/>
</dbReference>
<dbReference type="EMBL" id="BPLR01016156">
    <property type="protein sequence ID" value="GIY81692.1"/>
    <property type="molecule type" value="Genomic_DNA"/>
</dbReference>
<feature type="transmembrane region" description="Helical" evidence="9">
    <location>
        <begin position="49"/>
        <end position="69"/>
    </location>
</feature>
<evidence type="ECO:0000256" key="4">
    <source>
        <dbReference type="ARBA" id="ARBA00022989"/>
    </source>
</evidence>
<name>A0AAV4WGB5_CAEEX</name>
<evidence type="ECO:0000313" key="12">
    <source>
        <dbReference type="Proteomes" id="UP001054945"/>
    </source>
</evidence>
<keyword evidence="3 9" id="KW-0812">Transmembrane</keyword>
<accession>A0AAV4WGB5</accession>
<dbReference type="PRINTS" id="PR00237">
    <property type="entry name" value="GPCRRHODOPSN"/>
</dbReference>
<dbReference type="PROSITE" id="PS50262">
    <property type="entry name" value="G_PROTEIN_RECEP_F1_2"/>
    <property type="match status" value="1"/>
</dbReference>
<dbReference type="GO" id="GO:0004930">
    <property type="term" value="F:G protein-coupled receptor activity"/>
    <property type="evidence" value="ECO:0007669"/>
    <property type="project" value="UniProtKB-KW"/>
</dbReference>
<keyword evidence="7 11" id="KW-0675">Receptor</keyword>
<keyword evidence="4 9" id="KW-1133">Transmembrane helix</keyword>
<protein>
    <submittedName>
        <fullName evidence="11">Neuropeptide F receptor</fullName>
    </submittedName>
</protein>
<keyword evidence="5" id="KW-0297">G-protein coupled receptor</keyword>
<proteinExistence type="inferred from homology"/>
<evidence type="ECO:0000256" key="1">
    <source>
        <dbReference type="ARBA" id="ARBA00004141"/>
    </source>
</evidence>
<evidence type="ECO:0000256" key="6">
    <source>
        <dbReference type="ARBA" id="ARBA00023136"/>
    </source>
</evidence>
<comment type="subcellular location">
    <subcellularLocation>
        <location evidence="1">Membrane</location>
        <topology evidence="1">Multi-pass membrane protein</topology>
    </subcellularLocation>
</comment>
<dbReference type="InterPro" id="IPR000276">
    <property type="entry name" value="GPCR_Rhodpsn"/>
</dbReference>
<evidence type="ECO:0000313" key="11">
    <source>
        <dbReference type="EMBL" id="GIY81692.1"/>
    </source>
</evidence>
<dbReference type="PANTHER" id="PTHR24235:SF12">
    <property type="entry name" value="G-PROTEIN COUPLED RECEPTORS FAMILY 1 PROFILE DOMAIN-CONTAINING PROTEIN"/>
    <property type="match status" value="1"/>
</dbReference>
<keyword evidence="12" id="KW-1185">Reference proteome</keyword>
<dbReference type="AlphaFoldDB" id="A0AAV4WGB5"/>